<dbReference type="Proteomes" id="UP000095751">
    <property type="component" value="Unassembled WGS sequence"/>
</dbReference>
<keyword evidence="1" id="KW-1133">Transmembrane helix</keyword>
<feature type="transmembrane region" description="Helical" evidence="1">
    <location>
        <begin position="158"/>
        <end position="182"/>
    </location>
</feature>
<organism evidence="2 3">
    <name type="scientific">Fragilariopsis cylindrus CCMP1102</name>
    <dbReference type="NCBI Taxonomy" id="635003"/>
    <lineage>
        <taxon>Eukaryota</taxon>
        <taxon>Sar</taxon>
        <taxon>Stramenopiles</taxon>
        <taxon>Ochrophyta</taxon>
        <taxon>Bacillariophyta</taxon>
        <taxon>Bacillariophyceae</taxon>
        <taxon>Bacillariophycidae</taxon>
        <taxon>Bacillariales</taxon>
        <taxon>Bacillariaceae</taxon>
        <taxon>Fragilariopsis</taxon>
    </lineage>
</organism>
<reference evidence="2 3" key="1">
    <citation type="submission" date="2016-09" db="EMBL/GenBank/DDBJ databases">
        <title>Extensive genetic diversity and differential bi-allelic expression allows diatom success in the polar Southern Ocean.</title>
        <authorList>
            <consortium name="DOE Joint Genome Institute"/>
            <person name="Mock T."/>
            <person name="Otillar R.P."/>
            <person name="Strauss J."/>
            <person name="Dupont C."/>
            <person name="Frickenhaus S."/>
            <person name="Maumus F."/>
            <person name="Mcmullan M."/>
            <person name="Sanges R."/>
            <person name="Schmutz J."/>
            <person name="Toseland A."/>
            <person name="Valas R."/>
            <person name="Veluchamy A."/>
            <person name="Ward B.J."/>
            <person name="Allen A."/>
            <person name="Barry K."/>
            <person name="Falciatore A."/>
            <person name="Ferrante M."/>
            <person name="Fortunato A.E."/>
            <person name="Gloeckner G."/>
            <person name="Gruber A."/>
            <person name="Hipkin R."/>
            <person name="Janech M."/>
            <person name="Kroth P."/>
            <person name="Leese F."/>
            <person name="Lindquist E."/>
            <person name="Lyon B.R."/>
            <person name="Martin J."/>
            <person name="Mayer C."/>
            <person name="Parker M."/>
            <person name="Quesneville H."/>
            <person name="Raymond J."/>
            <person name="Uhlig C."/>
            <person name="Valentin K.U."/>
            <person name="Worden A.Z."/>
            <person name="Armbrust E.V."/>
            <person name="Bowler C."/>
            <person name="Green B."/>
            <person name="Moulton V."/>
            <person name="Van Oosterhout C."/>
            <person name="Grigoriev I."/>
        </authorList>
    </citation>
    <scope>NUCLEOTIDE SEQUENCE [LARGE SCALE GENOMIC DNA]</scope>
    <source>
        <strain evidence="2 3">CCMP1102</strain>
    </source>
</reference>
<proteinExistence type="predicted"/>
<gene>
    <name evidence="2" type="ORF">FRACYDRAFT_229297</name>
</gene>
<protein>
    <submittedName>
        <fullName evidence="2">Uncharacterized protein</fullName>
    </submittedName>
</protein>
<keyword evidence="1" id="KW-0812">Transmembrane</keyword>
<name>A0A1E7ERA5_9STRA</name>
<keyword evidence="1" id="KW-0472">Membrane</keyword>
<dbReference type="AlphaFoldDB" id="A0A1E7ERA5"/>
<dbReference type="KEGG" id="fcy:FRACYDRAFT_229297"/>
<evidence type="ECO:0000313" key="2">
    <source>
        <dbReference type="EMBL" id="OEU08073.1"/>
    </source>
</evidence>
<keyword evidence="3" id="KW-1185">Reference proteome</keyword>
<dbReference type="InParanoid" id="A0A1E7ERA5"/>
<evidence type="ECO:0000313" key="3">
    <source>
        <dbReference type="Proteomes" id="UP000095751"/>
    </source>
</evidence>
<dbReference type="EMBL" id="KV784382">
    <property type="protein sequence ID" value="OEU08073.1"/>
    <property type="molecule type" value="Genomic_DNA"/>
</dbReference>
<accession>A0A1E7ERA5</accession>
<evidence type="ECO:0000256" key="1">
    <source>
        <dbReference type="SAM" id="Phobius"/>
    </source>
</evidence>
<sequence length="203" mass="23191">MKKTGEYQSRALRSEGQFKDEVYSAEEGMFQEPITIKDSNIANINIDYLNDKMKENGEQTTSCYSNQNPCMIQFCHNIIAIDSRDNIDMIATDAPLRLGHSNESKTDINTSFNNINKKYDEATTLIKTATRTCTGDEMTTLISTSQNRENSRRLDYNLVILLIYYVHVIPMIRLCLCIPLIVTLRLFGQSMRSVKIHKETVSS</sequence>